<reference evidence="2 3" key="1">
    <citation type="journal article" date="2015" name="Stand. Genomic Sci.">
        <title>Genomic Encyclopedia of Bacterial and Archaeal Type Strains, Phase III: the genomes of soil and plant-associated and newly described type strains.</title>
        <authorList>
            <person name="Whitman W.B."/>
            <person name="Woyke T."/>
            <person name="Klenk H.P."/>
            <person name="Zhou Y."/>
            <person name="Lilburn T.G."/>
            <person name="Beck B.J."/>
            <person name="De Vos P."/>
            <person name="Vandamme P."/>
            <person name="Eisen J.A."/>
            <person name="Garrity G."/>
            <person name="Hugenholtz P."/>
            <person name="Kyrpides N.C."/>
        </authorList>
    </citation>
    <scope>NUCLEOTIDE SEQUENCE [LARGE SCALE GENOMIC DNA]</scope>
    <source>
        <strain evidence="2 3">A3</strain>
    </source>
</reference>
<proteinExistence type="predicted"/>
<organism evidence="2 3">
    <name type="scientific">Dokdonella fugitiva</name>
    <dbReference type="NCBI Taxonomy" id="328517"/>
    <lineage>
        <taxon>Bacteria</taxon>
        <taxon>Pseudomonadati</taxon>
        <taxon>Pseudomonadota</taxon>
        <taxon>Gammaproteobacteria</taxon>
        <taxon>Lysobacterales</taxon>
        <taxon>Rhodanobacteraceae</taxon>
        <taxon>Dokdonella</taxon>
    </lineage>
</organism>
<evidence type="ECO:0000313" key="2">
    <source>
        <dbReference type="EMBL" id="TCO43420.1"/>
    </source>
</evidence>
<dbReference type="AlphaFoldDB" id="A0A4V6NNG9"/>
<gene>
    <name evidence="2" type="ORF">EV148_101844</name>
</gene>
<evidence type="ECO:0000256" key="1">
    <source>
        <dbReference type="SAM" id="MobiDB-lite"/>
    </source>
</evidence>
<sequence length="150" mass="16988">MDNVFQFRDQLIERYGSFSRSFVRIAAPDIQAEVEHQYAQGRYWPEPLVQINPNYQRQGTVQQLVEQGVLHTACAGIFQVGKSEGSPEPLHLYKHQMEALAKGQERQSYVVRPERGRGSPCPFSYRSSTAFSRPGNPMAKHVPGPLSSIR</sequence>
<dbReference type="RefSeq" id="WP_241987965.1">
    <property type="nucleotide sequence ID" value="NZ_SLWQ01000001.1"/>
</dbReference>
<keyword evidence="3" id="KW-1185">Reference proteome</keyword>
<name>A0A4V6NNG9_9GAMM</name>
<evidence type="ECO:0000313" key="3">
    <source>
        <dbReference type="Proteomes" id="UP000294862"/>
    </source>
</evidence>
<comment type="caution">
    <text evidence="2">The sequence shown here is derived from an EMBL/GenBank/DDBJ whole genome shotgun (WGS) entry which is preliminary data.</text>
</comment>
<dbReference type="Proteomes" id="UP000294862">
    <property type="component" value="Unassembled WGS sequence"/>
</dbReference>
<feature type="region of interest" description="Disordered" evidence="1">
    <location>
        <begin position="113"/>
        <end position="150"/>
    </location>
</feature>
<accession>A0A4V6NNG9</accession>
<dbReference type="EMBL" id="SLWQ01000001">
    <property type="protein sequence ID" value="TCO43420.1"/>
    <property type="molecule type" value="Genomic_DNA"/>
</dbReference>
<protein>
    <submittedName>
        <fullName evidence="2">Uncharacterized protein</fullName>
    </submittedName>
</protein>